<name>A0A1A0R9P3_MYCPR</name>
<evidence type="ECO:0000259" key="1">
    <source>
        <dbReference type="Pfam" id="PF13304"/>
    </source>
</evidence>
<dbReference type="AlphaFoldDB" id="A0A1A0R9P3"/>
<evidence type="ECO:0000313" key="2">
    <source>
        <dbReference type="EMBL" id="OBB31057.1"/>
    </source>
</evidence>
<dbReference type="Pfam" id="PF13304">
    <property type="entry name" value="AAA_21"/>
    <property type="match status" value="1"/>
</dbReference>
<protein>
    <recommendedName>
        <fullName evidence="1">ATPase AAA-type core domain-containing protein</fullName>
    </recommendedName>
</protein>
<dbReference type="InterPro" id="IPR003959">
    <property type="entry name" value="ATPase_AAA_core"/>
</dbReference>
<accession>A0A1A0R9P3</accession>
<dbReference type="EMBL" id="LZSO01000016">
    <property type="protein sequence ID" value="OBB31057.1"/>
    <property type="molecule type" value="Genomic_DNA"/>
</dbReference>
<proteinExistence type="predicted"/>
<gene>
    <name evidence="2" type="ORF">A5792_16850</name>
</gene>
<dbReference type="Proteomes" id="UP000093902">
    <property type="component" value="Unassembled WGS sequence"/>
</dbReference>
<evidence type="ECO:0000313" key="3">
    <source>
        <dbReference type="Proteomes" id="UP000093902"/>
    </source>
</evidence>
<dbReference type="GO" id="GO:0005524">
    <property type="term" value="F:ATP binding"/>
    <property type="evidence" value="ECO:0007669"/>
    <property type="project" value="InterPro"/>
</dbReference>
<dbReference type="PANTHER" id="PTHR40396:SF1">
    <property type="entry name" value="ATPASE AAA-TYPE CORE DOMAIN-CONTAINING PROTEIN"/>
    <property type="match status" value="1"/>
</dbReference>
<reference evidence="3" key="1">
    <citation type="submission" date="2016-06" db="EMBL/GenBank/DDBJ databases">
        <authorList>
            <person name="Sutton G."/>
            <person name="Brinkac L."/>
            <person name="Sanka R."/>
            <person name="Adams M."/>
            <person name="Lau E."/>
            <person name="Mehaffy C."/>
            <person name="Tameris M."/>
            <person name="Hatherill M."/>
            <person name="Hanekom W."/>
            <person name="Mahomed H."/>
            <person name="Mcshane H."/>
        </authorList>
    </citation>
    <scope>NUCLEOTIDE SEQUENCE [LARGE SCALE GENOMIC DNA]</scope>
    <source>
        <strain evidence="3">852002-51209_SCH5440388</strain>
    </source>
</reference>
<comment type="caution">
    <text evidence="2">The sequence shown here is derived from an EMBL/GenBank/DDBJ whole genome shotgun (WGS) entry which is preliminary data.</text>
</comment>
<organism evidence="2 3">
    <name type="scientific">Mycolicibacterium peregrinum</name>
    <name type="common">Mycobacterium peregrinum</name>
    <dbReference type="NCBI Taxonomy" id="43304"/>
    <lineage>
        <taxon>Bacteria</taxon>
        <taxon>Bacillati</taxon>
        <taxon>Actinomycetota</taxon>
        <taxon>Actinomycetes</taxon>
        <taxon>Mycobacteriales</taxon>
        <taxon>Mycobacteriaceae</taxon>
        <taxon>Mycolicibacterium</taxon>
    </lineage>
</organism>
<dbReference type="SUPFAM" id="SSF52540">
    <property type="entry name" value="P-loop containing nucleoside triphosphate hydrolases"/>
    <property type="match status" value="1"/>
</dbReference>
<dbReference type="Gene3D" id="3.40.50.300">
    <property type="entry name" value="P-loop containing nucleotide triphosphate hydrolases"/>
    <property type="match status" value="1"/>
</dbReference>
<dbReference type="GO" id="GO:0016887">
    <property type="term" value="F:ATP hydrolysis activity"/>
    <property type="evidence" value="ECO:0007669"/>
    <property type="project" value="InterPro"/>
</dbReference>
<sequence length="209" mass="22811">MLQRMQTVEVNPAKVADLQEPSSTEIFESDGSNVASIFESFDKKTRQEVAERLAAIVPGIVSIEIARLADKLTLRFKQSSSDKGPAREFLAKQMSDGTLRAFSILVALLQDGQSGLLVIEEPEIAIHLGALSTLVQLLRSETEQTQILITTHSADIVDALPLESLRVVWYENGASNIAELAEHTKIPVRKGLITPGQLLRSDALDPQIA</sequence>
<dbReference type="InterPro" id="IPR027417">
    <property type="entry name" value="P-loop_NTPase"/>
</dbReference>
<dbReference type="PANTHER" id="PTHR40396">
    <property type="entry name" value="ATPASE-LIKE PROTEIN"/>
    <property type="match status" value="1"/>
</dbReference>
<feature type="domain" description="ATPase AAA-type core" evidence="1">
    <location>
        <begin position="85"/>
        <end position="158"/>
    </location>
</feature>